<feature type="transmembrane region" description="Helical" evidence="1">
    <location>
        <begin position="72"/>
        <end position="94"/>
    </location>
</feature>
<keyword evidence="3" id="KW-1185">Reference proteome</keyword>
<keyword evidence="1" id="KW-0812">Transmembrane</keyword>
<proteinExistence type="predicted"/>
<protein>
    <submittedName>
        <fullName evidence="2">Uncharacterized protein</fullName>
    </submittedName>
</protein>
<accession>A0A1M5RKF1</accession>
<dbReference type="RefSeq" id="WP_073336813.1">
    <property type="nucleotide sequence ID" value="NZ_FQXM01000003.1"/>
</dbReference>
<evidence type="ECO:0000313" key="3">
    <source>
        <dbReference type="Proteomes" id="UP000184447"/>
    </source>
</evidence>
<feature type="transmembrane region" description="Helical" evidence="1">
    <location>
        <begin position="40"/>
        <end position="60"/>
    </location>
</feature>
<feature type="transmembrane region" description="Helical" evidence="1">
    <location>
        <begin position="7"/>
        <end position="28"/>
    </location>
</feature>
<evidence type="ECO:0000313" key="2">
    <source>
        <dbReference type="EMBL" id="SHH26548.1"/>
    </source>
</evidence>
<keyword evidence="1" id="KW-1133">Transmembrane helix</keyword>
<dbReference type="EMBL" id="FQXM01000003">
    <property type="protein sequence ID" value="SHH26548.1"/>
    <property type="molecule type" value="Genomic_DNA"/>
</dbReference>
<dbReference type="AlphaFoldDB" id="A0A1M5RKF1"/>
<organism evidence="2 3">
    <name type="scientific">Clostridium grantii DSM 8605</name>
    <dbReference type="NCBI Taxonomy" id="1121316"/>
    <lineage>
        <taxon>Bacteria</taxon>
        <taxon>Bacillati</taxon>
        <taxon>Bacillota</taxon>
        <taxon>Clostridia</taxon>
        <taxon>Eubacteriales</taxon>
        <taxon>Clostridiaceae</taxon>
        <taxon>Clostridium</taxon>
    </lineage>
</organism>
<dbReference type="STRING" id="1121316.SAMN02745207_00574"/>
<evidence type="ECO:0000256" key="1">
    <source>
        <dbReference type="SAM" id="Phobius"/>
    </source>
</evidence>
<sequence>MKKIRPMYFVFAALLVQFVTIYVVWISVDQNNSSRLMAGNVSSVVLIVFAIIMSIIKMIYNKRKKIKNRVGLNIIFWFFSLIYIGILVAGFKFLELYPGI</sequence>
<name>A0A1M5RKF1_9CLOT</name>
<dbReference type="Proteomes" id="UP000184447">
    <property type="component" value="Unassembled WGS sequence"/>
</dbReference>
<gene>
    <name evidence="2" type="ORF">SAMN02745207_00574</name>
</gene>
<keyword evidence="1" id="KW-0472">Membrane</keyword>
<reference evidence="2 3" key="1">
    <citation type="submission" date="2016-11" db="EMBL/GenBank/DDBJ databases">
        <authorList>
            <person name="Jaros S."/>
            <person name="Januszkiewicz K."/>
            <person name="Wedrychowicz H."/>
        </authorList>
    </citation>
    <scope>NUCLEOTIDE SEQUENCE [LARGE SCALE GENOMIC DNA]</scope>
    <source>
        <strain evidence="2 3">DSM 8605</strain>
    </source>
</reference>